<feature type="transmembrane region" description="Helical" evidence="8">
    <location>
        <begin position="144"/>
        <end position="165"/>
    </location>
</feature>
<dbReference type="GO" id="GO:0005886">
    <property type="term" value="C:plasma membrane"/>
    <property type="evidence" value="ECO:0007669"/>
    <property type="project" value="UniProtKB-SubCell"/>
</dbReference>
<dbReference type="GO" id="GO:0005524">
    <property type="term" value="F:ATP binding"/>
    <property type="evidence" value="ECO:0007669"/>
    <property type="project" value="UniProtKB-KW"/>
</dbReference>
<dbReference type="SMART" id="SM00382">
    <property type="entry name" value="AAA"/>
    <property type="match status" value="1"/>
</dbReference>
<accession>A0A852ZY96</accession>
<reference evidence="11 12" key="1">
    <citation type="submission" date="2020-07" db="EMBL/GenBank/DDBJ databases">
        <title>Sequencing the genomes of 1000 actinobacteria strains.</title>
        <authorList>
            <person name="Klenk H.-P."/>
        </authorList>
    </citation>
    <scope>NUCLEOTIDE SEQUENCE [LARGE SCALE GENOMIC DNA]</scope>
    <source>
        <strain evidence="11 12">DSM 42178</strain>
    </source>
</reference>
<dbReference type="Gene3D" id="1.20.1560.10">
    <property type="entry name" value="ABC transporter type 1, transmembrane domain"/>
    <property type="match status" value="1"/>
</dbReference>
<dbReference type="InterPro" id="IPR017871">
    <property type="entry name" value="ABC_transporter-like_CS"/>
</dbReference>
<feature type="transmembrane region" description="Helical" evidence="8">
    <location>
        <begin position="47"/>
        <end position="67"/>
    </location>
</feature>
<dbReference type="SUPFAM" id="SSF52540">
    <property type="entry name" value="P-loop containing nucleoside triphosphate hydrolases"/>
    <property type="match status" value="1"/>
</dbReference>
<feature type="region of interest" description="Disordered" evidence="7">
    <location>
        <begin position="550"/>
        <end position="574"/>
    </location>
</feature>
<dbReference type="SUPFAM" id="SSF90123">
    <property type="entry name" value="ABC transporter transmembrane region"/>
    <property type="match status" value="1"/>
</dbReference>
<name>A0A852ZY96_9ACTN</name>
<dbReference type="GO" id="GO:0034775">
    <property type="term" value="P:glutathione transmembrane transport"/>
    <property type="evidence" value="ECO:0007669"/>
    <property type="project" value="InterPro"/>
</dbReference>
<evidence type="ECO:0000256" key="5">
    <source>
        <dbReference type="ARBA" id="ARBA00022989"/>
    </source>
</evidence>
<dbReference type="GO" id="GO:0034040">
    <property type="term" value="F:ATPase-coupled lipid transmembrane transporter activity"/>
    <property type="evidence" value="ECO:0007669"/>
    <property type="project" value="TreeGrafter"/>
</dbReference>
<dbReference type="Gene3D" id="3.40.50.300">
    <property type="entry name" value="P-loop containing nucleotide triphosphate hydrolases"/>
    <property type="match status" value="1"/>
</dbReference>
<keyword evidence="6 8" id="KW-0472">Membrane</keyword>
<evidence type="ECO:0000313" key="11">
    <source>
        <dbReference type="EMBL" id="NYI07353.1"/>
    </source>
</evidence>
<dbReference type="InterPro" id="IPR027417">
    <property type="entry name" value="P-loop_NTPase"/>
</dbReference>
<evidence type="ECO:0000259" key="9">
    <source>
        <dbReference type="PROSITE" id="PS50893"/>
    </source>
</evidence>
<dbReference type="PROSITE" id="PS50893">
    <property type="entry name" value="ABC_TRANSPORTER_2"/>
    <property type="match status" value="1"/>
</dbReference>
<evidence type="ECO:0000256" key="3">
    <source>
        <dbReference type="ARBA" id="ARBA00022741"/>
    </source>
</evidence>
<keyword evidence="12" id="KW-1185">Reference proteome</keyword>
<dbReference type="EMBL" id="JACBZD010000001">
    <property type="protein sequence ID" value="NYI07353.1"/>
    <property type="molecule type" value="Genomic_DNA"/>
</dbReference>
<dbReference type="PANTHER" id="PTHR24221">
    <property type="entry name" value="ATP-BINDING CASSETTE SUB-FAMILY B"/>
    <property type="match status" value="1"/>
</dbReference>
<dbReference type="InterPro" id="IPR036640">
    <property type="entry name" value="ABC1_TM_sf"/>
</dbReference>
<dbReference type="PANTHER" id="PTHR24221:SF654">
    <property type="entry name" value="ATP-BINDING CASSETTE SUB-FAMILY B MEMBER 6"/>
    <property type="match status" value="1"/>
</dbReference>
<sequence length="574" mass="57871">MIAVLRLVRLPRLLLAACAGTAAELCALALTATAAWLIARAAQQPPIAALSLAIVAVRGCAVFRGVLRYAERLAGHDVALRAVAELRGRVFDALTRLRADPARPADPAHPAAPGHGSAGERDGEALTRLVTDVEAVQDLLVRCLAPAASALAVGAAATALVTGLLPEAGPPLAAGLLAAGVLLPAGAALAARRLGDRIAAARAELAVHGLDLLEGAWELAACGATARALARAGRPAAALARLERRSGRVSAAVTAAGLLLQGATTLAVTLVAIGSGVDEVRLAVLALTALAAFEAVGPLGEAAQRYVLLAPAVRRIGALLTAPVPGHAPPPRSPSGRIRLRGVRVVFRPSGGGAARGDGGGVVALDGIDWSVPAGRSVAVVGASGAGKSTLLGVVAGLVRPDAGSVELPEARGAFQDAHLFATTIRANLALARPGASEAELRGALRTAGLLEWVATLPDGLDTPVGEGGRGLSGGQRQRLLLARALLADPPVLLLDEPTEGLDAAMADAVLRAVLRTRRGRTTVVVTHRSEVLPEFDEVVVMDRGRITAPADAPAQASAEASAEVSAVAARTAD</sequence>
<evidence type="ECO:0000259" key="10">
    <source>
        <dbReference type="PROSITE" id="PS50929"/>
    </source>
</evidence>
<evidence type="ECO:0000256" key="7">
    <source>
        <dbReference type="SAM" id="MobiDB-lite"/>
    </source>
</evidence>
<protein>
    <submittedName>
        <fullName evidence="11">ATP-binding cassette subfamily C protein/ATP-binding cassette subfamily C protein CydC</fullName>
    </submittedName>
</protein>
<feature type="transmembrane region" description="Helical" evidence="8">
    <location>
        <begin position="251"/>
        <end position="274"/>
    </location>
</feature>
<dbReference type="GO" id="GO:0016887">
    <property type="term" value="F:ATP hydrolysis activity"/>
    <property type="evidence" value="ECO:0007669"/>
    <property type="project" value="InterPro"/>
</dbReference>
<keyword evidence="2 8" id="KW-0812">Transmembrane</keyword>
<dbReference type="NCBIfam" id="TIGR02868">
    <property type="entry name" value="CydC"/>
    <property type="match status" value="1"/>
</dbReference>
<gene>
    <name evidence="11" type="ORF">FHU37_004296</name>
</gene>
<keyword evidence="3" id="KW-0547">Nucleotide-binding</keyword>
<evidence type="ECO:0000256" key="8">
    <source>
        <dbReference type="SAM" id="Phobius"/>
    </source>
</evidence>
<evidence type="ECO:0000256" key="4">
    <source>
        <dbReference type="ARBA" id="ARBA00022840"/>
    </source>
</evidence>
<evidence type="ECO:0000256" key="1">
    <source>
        <dbReference type="ARBA" id="ARBA00004651"/>
    </source>
</evidence>
<evidence type="ECO:0000256" key="6">
    <source>
        <dbReference type="ARBA" id="ARBA00023136"/>
    </source>
</evidence>
<evidence type="ECO:0000313" key="12">
    <source>
        <dbReference type="Proteomes" id="UP000567795"/>
    </source>
</evidence>
<dbReference type="RefSeq" id="WP_179815786.1">
    <property type="nucleotide sequence ID" value="NZ_JACBZD010000001.1"/>
</dbReference>
<feature type="domain" description="ABC transporter" evidence="9">
    <location>
        <begin position="340"/>
        <end position="569"/>
    </location>
</feature>
<keyword evidence="4 11" id="KW-0067">ATP-binding</keyword>
<feature type="domain" description="ABC transmembrane type-1" evidence="10">
    <location>
        <begin position="14"/>
        <end position="310"/>
    </location>
</feature>
<evidence type="ECO:0000256" key="2">
    <source>
        <dbReference type="ARBA" id="ARBA00022692"/>
    </source>
</evidence>
<proteinExistence type="predicted"/>
<feature type="region of interest" description="Disordered" evidence="7">
    <location>
        <begin position="101"/>
        <end position="121"/>
    </location>
</feature>
<dbReference type="InterPro" id="IPR003439">
    <property type="entry name" value="ABC_transporter-like_ATP-bd"/>
</dbReference>
<organism evidence="11 12">
    <name type="scientific">Allostreptomyces psammosilenae</name>
    <dbReference type="NCBI Taxonomy" id="1892865"/>
    <lineage>
        <taxon>Bacteria</taxon>
        <taxon>Bacillati</taxon>
        <taxon>Actinomycetota</taxon>
        <taxon>Actinomycetes</taxon>
        <taxon>Kitasatosporales</taxon>
        <taxon>Streptomycetaceae</taxon>
        <taxon>Allostreptomyces</taxon>
    </lineage>
</organism>
<dbReference type="GO" id="GO:0045454">
    <property type="term" value="P:cell redox homeostasis"/>
    <property type="evidence" value="ECO:0007669"/>
    <property type="project" value="InterPro"/>
</dbReference>
<dbReference type="PROSITE" id="PS50929">
    <property type="entry name" value="ABC_TM1F"/>
    <property type="match status" value="1"/>
</dbReference>
<dbReference type="PROSITE" id="PS00211">
    <property type="entry name" value="ABC_TRANSPORTER_1"/>
    <property type="match status" value="1"/>
</dbReference>
<dbReference type="InterPro" id="IPR014223">
    <property type="entry name" value="ABC_CydC/D"/>
</dbReference>
<dbReference type="AlphaFoldDB" id="A0A852ZY96"/>
<dbReference type="InterPro" id="IPR003593">
    <property type="entry name" value="AAA+_ATPase"/>
</dbReference>
<comment type="subcellular location">
    <subcellularLocation>
        <location evidence="1">Cell membrane</location>
        <topology evidence="1">Multi-pass membrane protein</topology>
    </subcellularLocation>
</comment>
<dbReference type="Pfam" id="PF00005">
    <property type="entry name" value="ABC_tran"/>
    <property type="match status" value="1"/>
</dbReference>
<comment type="caution">
    <text evidence="11">The sequence shown here is derived from an EMBL/GenBank/DDBJ whole genome shotgun (WGS) entry which is preliminary data.</text>
</comment>
<dbReference type="GO" id="GO:0140359">
    <property type="term" value="F:ABC-type transporter activity"/>
    <property type="evidence" value="ECO:0007669"/>
    <property type="project" value="InterPro"/>
</dbReference>
<feature type="transmembrane region" description="Helical" evidence="8">
    <location>
        <begin position="171"/>
        <end position="191"/>
    </location>
</feature>
<dbReference type="InterPro" id="IPR039421">
    <property type="entry name" value="Type_1_exporter"/>
</dbReference>
<dbReference type="InterPro" id="IPR011527">
    <property type="entry name" value="ABC1_TM_dom"/>
</dbReference>
<keyword evidence="5 8" id="KW-1133">Transmembrane helix</keyword>
<dbReference type="Proteomes" id="UP000567795">
    <property type="component" value="Unassembled WGS sequence"/>
</dbReference>